<name>A0AAQ0D8Z7_9STAP</name>
<gene>
    <name evidence="1" type="ORF">IPU22_04950</name>
</gene>
<evidence type="ECO:0008006" key="3">
    <source>
        <dbReference type="Google" id="ProtNLM"/>
    </source>
</evidence>
<dbReference type="RefSeq" id="WP_212575334.1">
    <property type="nucleotide sequence ID" value="NZ_CP063367.1"/>
</dbReference>
<evidence type="ECO:0000313" key="1">
    <source>
        <dbReference type="EMBL" id="QUM70270.1"/>
    </source>
</evidence>
<evidence type="ECO:0000313" key="2">
    <source>
        <dbReference type="Proteomes" id="UP000675994"/>
    </source>
</evidence>
<proteinExistence type="predicted"/>
<sequence length="132" mass="15565">MRFNSPQDYTGKIVSIKLPYYDTKKSQISYKARPGLIIGCENSQFPCDFTYLPISKMTYESRRHSIYDYELNAHHCKALNLHHNPSFIRCHKVSTIYCNQVNRIIISDLAEMNPEIYKEIKSIFDNFSKQLF</sequence>
<organism evidence="1 2">
    <name type="scientific">Staphylococcus delphini</name>
    <dbReference type="NCBI Taxonomy" id="53344"/>
    <lineage>
        <taxon>Bacteria</taxon>
        <taxon>Bacillati</taxon>
        <taxon>Bacillota</taxon>
        <taxon>Bacilli</taxon>
        <taxon>Bacillales</taxon>
        <taxon>Staphylococcaceae</taxon>
        <taxon>Staphylococcus</taxon>
        <taxon>Staphylococcus intermedius group</taxon>
    </lineage>
</organism>
<protein>
    <recommendedName>
        <fullName evidence="3">Type II toxin-antitoxin system PemK/MazF family toxin</fullName>
    </recommendedName>
</protein>
<dbReference type="AlphaFoldDB" id="A0AAQ0D8Z7"/>
<reference evidence="1" key="1">
    <citation type="journal article" date="2021" name="Front. Microbiol.">
        <title>Presence and Characterization of a Novel cfr-Carrying Tn558 Transposon Derivative in Staphylococcus delphini Isolated From Retail Food.</title>
        <authorList>
            <person name="Zhang F."/>
            <person name="Wu S."/>
            <person name="Huang J."/>
            <person name="Yang R."/>
            <person name="Zhang J."/>
            <person name="Lei T."/>
            <person name="Dai J."/>
            <person name="Ding Y."/>
            <person name="Xue L."/>
            <person name="Wang J."/>
            <person name="Chen M."/>
            <person name="Wu Q."/>
        </authorList>
    </citation>
    <scope>NUCLEOTIDE SEQUENCE</scope>
    <source>
        <strain evidence="1">2794-1</strain>
    </source>
</reference>
<dbReference type="InterPro" id="IPR011067">
    <property type="entry name" value="Plasmid_toxin/cell-grow_inhib"/>
</dbReference>
<dbReference type="EMBL" id="CP063367">
    <property type="protein sequence ID" value="QUM70270.1"/>
    <property type="molecule type" value="Genomic_DNA"/>
</dbReference>
<dbReference type="Gene3D" id="2.30.30.110">
    <property type="match status" value="1"/>
</dbReference>
<accession>A0AAQ0D8Z7</accession>
<dbReference type="Proteomes" id="UP000675994">
    <property type="component" value="Chromosome"/>
</dbReference>